<dbReference type="GO" id="GO:0015031">
    <property type="term" value="P:protein transport"/>
    <property type="evidence" value="ECO:0007669"/>
    <property type="project" value="UniProtKB-KW"/>
</dbReference>
<feature type="compositionally biased region" description="Basic and acidic residues" evidence="5">
    <location>
        <begin position="1"/>
        <end position="10"/>
    </location>
</feature>
<accession>A0A4P9YSA1</accession>
<dbReference type="GO" id="GO:0006887">
    <property type="term" value="P:exocytosis"/>
    <property type="evidence" value="ECO:0007669"/>
    <property type="project" value="UniProtKB-KW"/>
</dbReference>
<dbReference type="Pfam" id="PF15469">
    <property type="entry name" value="Sec5"/>
    <property type="match status" value="1"/>
</dbReference>
<dbReference type="PANTHER" id="PTHR13043:SF1">
    <property type="entry name" value="EXOCYST COMPLEX COMPONENT 2"/>
    <property type="match status" value="1"/>
</dbReference>
<dbReference type="GO" id="GO:0006893">
    <property type="term" value="P:Golgi to plasma membrane transport"/>
    <property type="evidence" value="ECO:0007669"/>
    <property type="project" value="UniProtKB-UniRule"/>
</dbReference>
<dbReference type="GO" id="GO:0000145">
    <property type="term" value="C:exocyst"/>
    <property type="evidence" value="ECO:0007669"/>
    <property type="project" value="UniProtKB-UniRule"/>
</dbReference>
<feature type="region of interest" description="Disordered" evidence="5">
    <location>
        <begin position="99"/>
        <end position="119"/>
    </location>
</feature>
<dbReference type="PANTHER" id="PTHR13043">
    <property type="entry name" value="EXOCYST COMPLEX COMPONENT SEC5"/>
    <property type="match status" value="1"/>
</dbReference>
<feature type="domain" description="Exocyst complex component EXOC2/Sec5 N-terminal" evidence="6">
    <location>
        <begin position="218"/>
        <end position="639"/>
    </location>
</feature>
<evidence type="ECO:0000313" key="8">
    <source>
        <dbReference type="Proteomes" id="UP000281549"/>
    </source>
</evidence>
<feature type="compositionally biased region" description="Polar residues" evidence="5">
    <location>
        <begin position="70"/>
        <end position="80"/>
    </location>
</feature>
<comment type="subunit">
    <text evidence="4">Component of the exocyst complex.</text>
</comment>
<feature type="compositionally biased region" description="Basic and acidic residues" evidence="5">
    <location>
        <begin position="101"/>
        <end position="116"/>
    </location>
</feature>
<comment type="similarity">
    <text evidence="1 4">Belongs to the SEC5 family.</text>
</comment>
<evidence type="ECO:0000256" key="1">
    <source>
        <dbReference type="ARBA" id="ARBA00010578"/>
    </source>
</evidence>
<keyword evidence="2 4" id="KW-0813">Transport</keyword>
<dbReference type="Proteomes" id="UP000281549">
    <property type="component" value="Unassembled WGS sequence"/>
</dbReference>
<dbReference type="EMBL" id="ML004941">
    <property type="protein sequence ID" value="RKP21620.1"/>
    <property type="molecule type" value="Genomic_DNA"/>
</dbReference>
<comment type="function">
    <text evidence="4">Component of the exocyst complex involved in the docking of exocytic vesicles with fusion sites on the plasma membrane.</text>
</comment>
<keyword evidence="4" id="KW-0653">Protein transport</keyword>
<name>A0A4P9YSA1_ROZAC</name>
<protein>
    <recommendedName>
        <fullName evidence="4">Exocyst complex component SEC5</fullName>
    </recommendedName>
</protein>
<proteinExistence type="inferred from homology"/>
<sequence length="653" mass="76180">MSKFAFHVEKDEEEEESNNPFIDNNSSRNNVSRKGSTNNPFELMLEKNKNTMSQMELQKNKKDKNEEVKSNNPFENMISSNEKKSKNSVANLYSSNNPFEEELKSERKNSLDEMKRRGSVNEIRDKRKASMFKPEDVEISAIDGDKSQNLGSGELETIEWTRQEEMAVLEMYHLETLQPTEWNDAPAMRKMESMARLNIDHPAHASIANIAEHLHEEEDPLGINAKRNKGMTLQKTISSLNLDGSGIKFSSKNFDPVAYLIHVHGSTLYSDLIKGSEKWSKKLVKQNFDRFVHAKTLVDNVYREMKDNVFRKPEFGTREANKYISESFNVSDHLYNPIIERRDKTEKIRLQLSILEQFKFFFSLPKLMKSYLIKGKFVIKSHEQDVFKHIWKEVLLTVKSIQEKLIKKLSDSFQDVNIQEKIIQSLIDLDIESDPISIYLTNQKSFIISKIDSINKKFKYLDQDILRNYEINRQSLEYLYKDKKDHIQYLRKMLIISVTDQIDSNFSNNVQHSLWNSRLNLINEINNELMLQITNLWKVSKPFHSKSKSIINQVQNILEEISNISISCINESFSFKNYLSKIASSDVLAISHYTLKIINNLSLTFNQIKSLRQNSNLLYNYAEFILNLKNSFIDFISTSLMNGMKLNFILIKK</sequence>
<evidence type="ECO:0000313" key="7">
    <source>
        <dbReference type="EMBL" id="RKP21620.1"/>
    </source>
</evidence>
<organism evidence="7 8">
    <name type="scientific">Rozella allomycis (strain CSF55)</name>
    <dbReference type="NCBI Taxonomy" id="988480"/>
    <lineage>
        <taxon>Eukaryota</taxon>
        <taxon>Fungi</taxon>
        <taxon>Fungi incertae sedis</taxon>
        <taxon>Cryptomycota</taxon>
        <taxon>Cryptomycota incertae sedis</taxon>
        <taxon>Rozella</taxon>
    </lineage>
</organism>
<keyword evidence="3 4" id="KW-0268">Exocytosis</keyword>
<evidence type="ECO:0000256" key="3">
    <source>
        <dbReference type="ARBA" id="ARBA00022483"/>
    </source>
</evidence>
<evidence type="ECO:0000256" key="5">
    <source>
        <dbReference type="SAM" id="MobiDB-lite"/>
    </source>
</evidence>
<reference evidence="8" key="1">
    <citation type="journal article" date="2018" name="Nat. Microbiol.">
        <title>Leveraging single-cell genomics to expand the fungal tree of life.</title>
        <authorList>
            <person name="Ahrendt S.R."/>
            <person name="Quandt C.A."/>
            <person name="Ciobanu D."/>
            <person name="Clum A."/>
            <person name="Salamov A."/>
            <person name="Andreopoulos B."/>
            <person name="Cheng J.F."/>
            <person name="Woyke T."/>
            <person name="Pelin A."/>
            <person name="Henrissat B."/>
            <person name="Reynolds N.K."/>
            <person name="Benny G.L."/>
            <person name="Smith M.E."/>
            <person name="James T.Y."/>
            <person name="Grigoriev I.V."/>
        </authorList>
    </citation>
    <scope>NUCLEOTIDE SEQUENCE [LARGE SCALE GENOMIC DNA]</scope>
    <source>
        <strain evidence="8">CSF55</strain>
    </source>
</reference>
<evidence type="ECO:0000256" key="4">
    <source>
        <dbReference type="RuleBase" id="RU365069"/>
    </source>
</evidence>
<feature type="compositionally biased region" description="Polar residues" evidence="5">
    <location>
        <begin position="18"/>
        <end position="40"/>
    </location>
</feature>
<dbReference type="AlphaFoldDB" id="A0A4P9YSA1"/>
<evidence type="ECO:0000256" key="2">
    <source>
        <dbReference type="ARBA" id="ARBA00022448"/>
    </source>
</evidence>
<evidence type="ECO:0000259" key="6">
    <source>
        <dbReference type="Pfam" id="PF15469"/>
    </source>
</evidence>
<gene>
    <name evidence="7" type="ORF">ROZALSC1DRAFT_26989</name>
</gene>
<feature type="compositionally biased region" description="Basic and acidic residues" evidence="5">
    <location>
        <begin position="58"/>
        <end position="69"/>
    </location>
</feature>
<feature type="region of interest" description="Disordered" evidence="5">
    <location>
        <begin position="1"/>
        <end position="87"/>
    </location>
</feature>
<dbReference type="InterPro" id="IPR029175">
    <property type="entry name" value="EXOC2/Sec5"/>
</dbReference>
<dbReference type="InterPro" id="IPR039481">
    <property type="entry name" value="EXOC2/Sec5_N_dom"/>
</dbReference>